<gene>
    <name evidence="4" type="ORF">U0070_002368</name>
</gene>
<dbReference type="Proteomes" id="UP001488838">
    <property type="component" value="Unassembled WGS sequence"/>
</dbReference>
<dbReference type="InterPro" id="IPR036028">
    <property type="entry name" value="SH3-like_dom_sf"/>
</dbReference>
<evidence type="ECO:0000313" key="5">
    <source>
        <dbReference type="Proteomes" id="UP001488838"/>
    </source>
</evidence>
<dbReference type="EMBL" id="JBBHLL010000083">
    <property type="protein sequence ID" value="KAK7819056.1"/>
    <property type="molecule type" value="Genomic_DNA"/>
</dbReference>
<sequence>MDYKQEEKDELSFLQGESIEILGFVIPGLQWFIGKSVTSGEVGFVPTRSIDPDSCSPVLIVSFSNSGNFSVILPLNIAPSQSFSLSPGILA</sequence>
<evidence type="ECO:0000259" key="3">
    <source>
        <dbReference type="PROSITE" id="PS50002"/>
    </source>
</evidence>
<dbReference type="AlphaFoldDB" id="A0AAW0IY29"/>
<dbReference type="GO" id="GO:0033157">
    <property type="term" value="P:regulation of intracellular protein transport"/>
    <property type="evidence" value="ECO:0007669"/>
    <property type="project" value="TreeGrafter"/>
</dbReference>
<protein>
    <recommendedName>
        <fullName evidence="3">SH3 domain-containing protein</fullName>
    </recommendedName>
</protein>
<comment type="caution">
    <text evidence="4">The sequence shown here is derived from an EMBL/GenBank/DDBJ whole genome shotgun (WGS) entry which is preliminary data.</text>
</comment>
<dbReference type="PANTHER" id="PTHR22647:SF2">
    <property type="entry name" value="SH3 DOMAIN AND TETRATRICOPEPTIDE REPEAT-CONTAINING PROTEIN 2"/>
    <property type="match status" value="1"/>
</dbReference>
<feature type="domain" description="SH3" evidence="3">
    <location>
        <begin position="1"/>
        <end position="55"/>
    </location>
</feature>
<dbReference type="InterPro" id="IPR001452">
    <property type="entry name" value="SH3_domain"/>
</dbReference>
<keyword evidence="5" id="KW-1185">Reference proteome</keyword>
<evidence type="ECO:0000313" key="4">
    <source>
        <dbReference type="EMBL" id="KAK7819056.1"/>
    </source>
</evidence>
<evidence type="ECO:0000256" key="1">
    <source>
        <dbReference type="ARBA" id="ARBA00022443"/>
    </source>
</evidence>
<proteinExistence type="predicted"/>
<dbReference type="PROSITE" id="PS50002">
    <property type="entry name" value="SH3"/>
    <property type="match status" value="1"/>
</dbReference>
<dbReference type="Pfam" id="PF00018">
    <property type="entry name" value="SH3_1"/>
    <property type="match status" value="1"/>
</dbReference>
<dbReference type="Gene3D" id="2.30.30.40">
    <property type="entry name" value="SH3 Domains"/>
    <property type="match status" value="1"/>
</dbReference>
<dbReference type="PANTHER" id="PTHR22647">
    <property type="entry name" value="SH3 DOMAIN AND TETRATRICOPEPTIDE REPEATS CONTAINING PROTEIN"/>
    <property type="match status" value="1"/>
</dbReference>
<feature type="non-terminal residue" evidence="4">
    <location>
        <position position="91"/>
    </location>
</feature>
<organism evidence="4 5">
    <name type="scientific">Myodes glareolus</name>
    <name type="common">Bank vole</name>
    <name type="synonym">Clethrionomys glareolus</name>
    <dbReference type="NCBI Taxonomy" id="447135"/>
    <lineage>
        <taxon>Eukaryota</taxon>
        <taxon>Metazoa</taxon>
        <taxon>Chordata</taxon>
        <taxon>Craniata</taxon>
        <taxon>Vertebrata</taxon>
        <taxon>Euteleostomi</taxon>
        <taxon>Mammalia</taxon>
        <taxon>Eutheria</taxon>
        <taxon>Euarchontoglires</taxon>
        <taxon>Glires</taxon>
        <taxon>Rodentia</taxon>
        <taxon>Myomorpha</taxon>
        <taxon>Muroidea</taxon>
        <taxon>Cricetidae</taxon>
        <taxon>Arvicolinae</taxon>
        <taxon>Myodes</taxon>
    </lineage>
</organism>
<dbReference type="SUPFAM" id="SSF50044">
    <property type="entry name" value="SH3-domain"/>
    <property type="match status" value="1"/>
</dbReference>
<evidence type="ECO:0000256" key="2">
    <source>
        <dbReference type="PROSITE-ProRule" id="PRU00192"/>
    </source>
</evidence>
<dbReference type="InterPro" id="IPR042772">
    <property type="entry name" value="SH3TC1/SH3TC2"/>
</dbReference>
<dbReference type="GO" id="GO:1901184">
    <property type="term" value="P:regulation of ERBB signaling pathway"/>
    <property type="evidence" value="ECO:0007669"/>
    <property type="project" value="TreeGrafter"/>
</dbReference>
<reference evidence="4 5" key="1">
    <citation type="journal article" date="2023" name="bioRxiv">
        <title>Conserved and derived expression patterns and positive selection on dental genes reveal complex evolutionary context of ever-growing rodent molars.</title>
        <authorList>
            <person name="Calamari Z.T."/>
            <person name="Song A."/>
            <person name="Cohen E."/>
            <person name="Akter M."/>
            <person name="Roy R.D."/>
            <person name="Hallikas O."/>
            <person name="Christensen M.M."/>
            <person name="Li P."/>
            <person name="Marangoni P."/>
            <person name="Jernvall J."/>
            <person name="Klein O.D."/>
        </authorList>
    </citation>
    <scope>NUCLEOTIDE SEQUENCE [LARGE SCALE GENOMIC DNA]</scope>
    <source>
        <strain evidence="4">V071</strain>
    </source>
</reference>
<accession>A0AAW0IY29</accession>
<name>A0AAW0IY29_MYOGA</name>
<keyword evidence="1 2" id="KW-0728">SH3 domain</keyword>